<evidence type="ECO:0000313" key="5">
    <source>
        <dbReference type="EMBL" id="RKP25163.1"/>
    </source>
</evidence>
<feature type="domain" description="RRM" evidence="4">
    <location>
        <begin position="158"/>
        <end position="240"/>
    </location>
</feature>
<feature type="compositionally biased region" description="Basic residues" evidence="3">
    <location>
        <begin position="289"/>
        <end position="301"/>
    </location>
</feature>
<evidence type="ECO:0000259" key="4">
    <source>
        <dbReference type="PROSITE" id="PS50102"/>
    </source>
</evidence>
<feature type="region of interest" description="Disordered" evidence="3">
    <location>
        <begin position="1"/>
        <end position="147"/>
    </location>
</feature>
<dbReference type="InterPro" id="IPR000504">
    <property type="entry name" value="RRM_dom"/>
</dbReference>
<evidence type="ECO:0000256" key="2">
    <source>
        <dbReference type="PROSITE-ProRule" id="PRU00176"/>
    </source>
</evidence>
<evidence type="ECO:0000256" key="1">
    <source>
        <dbReference type="ARBA" id="ARBA00022884"/>
    </source>
</evidence>
<dbReference type="EMBL" id="KZ989858">
    <property type="protein sequence ID" value="RKP25163.1"/>
    <property type="molecule type" value="Genomic_DNA"/>
</dbReference>
<dbReference type="GO" id="GO:0003729">
    <property type="term" value="F:mRNA binding"/>
    <property type="evidence" value="ECO:0007669"/>
    <property type="project" value="TreeGrafter"/>
</dbReference>
<dbReference type="PANTHER" id="PTHR19965:SF82">
    <property type="entry name" value="THO COMPLEX SUBUNIT 4"/>
    <property type="match status" value="1"/>
</dbReference>
<dbReference type="Gene3D" id="3.30.70.330">
    <property type="match status" value="1"/>
</dbReference>
<keyword evidence="1 2" id="KW-0694">RNA-binding</keyword>
<evidence type="ECO:0000313" key="6">
    <source>
        <dbReference type="Proteomes" id="UP000278143"/>
    </source>
</evidence>
<gene>
    <name evidence="5" type="ORF">SYNPS1DRAFT_29094</name>
</gene>
<dbReference type="SUPFAM" id="SSF54928">
    <property type="entry name" value="RNA-binding domain, RBD"/>
    <property type="match status" value="1"/>
</dbReference>
<organism evidence="5 6">
    <name type="scientific">Syncephalis pseudoplumigaleata</name>
    <dbReference type="NCBI Taxonomy" id="1712513"/>
    <lineage>
        <taxon>Eukaryota</taxon>
        <taxon>Fungi</taxon>
        <taxon>Fungi incertae sedis</taxon>
        <taxon>Zoopagomycota</taxon>
        <taxon>Zoopagomycotina</taxon>
        <taxon>Zoopagomycetes</taxon>
        <taxon>Zoopagales</taxon>
        <taxon>Piptocephalidaceae</taxon>
        <taxon>Syncephalis</taxon>
    </lineage>
</organism>
<keyword evidence="6" id="KW-1185">Reference proteome</keyword>
<accession>A0A4P9YYD2</accession>
<dbReference type="PANTHER" id="PTHR19965">
    <property type="entry name" value="RNA AND EXPORT FACTOR BINDING PROTEIN"/>
    <property type="match status" value="1"/>
</dbReference>
<dbReference type="AlphaFoldDB" id="A0A4P9YYD2"/>
<feature type="compositionally biased region" description="Basic and acidic residues" evidence="3">
    <location>
        <begin position="46"/>
        <end position="57"/>
    </location>
</feature>
<proteinExistence type="predicted"/>
<feature type="compositionally biased region" description="Polar residues" evidence="3">
    <location>
        <begin position="88"/>
        <end position="97"/>
    </location>
</feature>
<protein>
    <recommendedName>
        <fullName evidence="4">RRM domain-containing protein</fullName>
    </recommendedName>
</protein>
<dbReference type="OrthoDB" id="6159137at2759"/>
<feature type="compositionally biased region" description="Low complexity" evidence="3">
    <location>
        <begin position="98"/>
        <end position="113"/>
    </location>
</feature>
<sequence length="363" mass="38857">MDMALDDIIMQERGAKQKPPKKEKAAAAAISKAERKARRGSGGPQRARDQNRSEVRVQAKPYAAAAANNKTAVTTAGSSGGRRKKTWTLPTVFTVANPSAASAKPPSQPSSPQFTAHNVKPAASRSLRKQRQPAPAVEHHAPSTPKQTISILGEGGPAYVVVENLHPGATPDDIKTVFSRFGQVKDCVAFYDQHGRSTGRAEICYALKTQALKAIKALDNVEADGMCAAAAIIRIIRASAYALCAGYVLRVQLQPPKTVVQSNGPAHYNAPPPPPVHPVQKSGPISTQRSRRQATLHRHRPAVYGSSHGSGGGGKLYSDQMVASSPANDHSMQHVVPSSHQHQHAPRHGHRRSSATPMFNVRF</sequence>
<feature type="region of interest" description="Disordered" evidence="3">
    <location>
        <begin position="260"/>
        <end position="363"/>
    </location>
</feature>
<evidence type="ECO:0000256" key="3">
    <source>
        <dbReference type="SAM" id="MobiDB-lite"/>
    </source>
</evidence>
<dbReference type="InterPro" id="IPR035979">
    <property type="entry name" value="RBD_domain_sf"/>
</dbReference>
<dbReference type="GO" id="GO:0005634">
    <property type="term" value="C:nucleus"/>
    <property type="evidence" value="ECO:0007669"/>
    <property type="project" value="TreeGrafter"/>
</dbReference>
<name>A0A4P9YYD2_9FUNG</name>
<feature type="compositionally biased region" description="Basic residues" evidence="3">
    <location>
        <begin position="341"/>
        <end position="353"/>
    </location>
</feature>
<dbReference type="Pfam" id="PF00076">
    <property type="entry name" value="RRM_1"/>
    <property type="match status" value="1"/>
</dbReference>
<dbReference type="InterPro" id="IPR012677">
    <property type="entry name" value="Nucleotide-bd_a/b_plait_sf"/>
</dbReference>
<dbReference type="PROSITE" id="PS50102">
    <property type="entry name" value="RRM"/>
    <property type="match status" value="1"/>
</dbReference>
<feature type="compositionally biased region" description="Low complexity" evidence="3">
    <location>
        <begin position="63"/>
        <end position="76"/>
    </location>
</feature>
<dbReference type="Proteomes" id="UP000278143">
    <property type="component" value="Unassembled WGS sequence"/>
</dbReference>
<reference evidence="6" key="1">
    <citation type="journal article" date="2018" name="Nat. Microbiol.">
        <title>Leveraging single-cell genomics to expand the fungal tree of life.</title>
        <authorList>
            <person name="Ahrendt S.R."/>
            <person name="Quandt C.A."/>
            <person name="Ciobanu D."/>
            <person name="Clum A."/>
            <person name="Salamov A."/>
            <person name="Andreopoulos B."/>
            <person name="Cheng J.F."/>
            <person name="Woyke T."/>
            <person name="Pelin A."/>
            <person name="Henrissat B."/>
            <person name="Reynolds N.K."/>
            <person name="Benny G.L."/>
            <person name="Smith M.E."/>
            <person name="James T.Y."/>
            <person name="Grigoriev I.V."/>
        </authorList>
    </citation>
    <scope>NUCLEOTIDE SEQUENCE [LARGE SCALE GENOMIC DNA]</scope>
    <source>
        <strain evidence="6">Benny S71-1</strain>
    </source>
</reference>
<dbReference type="SMART" id="SM00360">
    <property type="entry name" value="RRM"/>
    <property type="match status" value="1"/>
</dbReference>
<dbReference type="InterPro" id="IPR051229">
    <property type="entry name" value="ALYREF_mRNA_export"/>
</dbReference>